<evidence type="ECO:0000313" key="2">
    <source>
        <dbReference type="Proteomes" id="UP001601992"/>
    </source>
</evidence>
<dbReference type="SUPFAM" id="SSF55331">
    <property type="entry name" value="Tautomerase/MIF"/>
    <property type="match status" value="1"/>
</dbReference>
<accession>A0ABW6S7N4</accession>
<proteinExistence type="predicted"/>
<dbReference type="InterPro" id="IPR014347">
    <property type="entry name" value="Tautomerase/MIF_sf"/>
</dbReference>
<dbReference type="Gene3D" id="3.30.429.10">
    <property type="entry name" value="Macrophage Migration Inhibitory Factor"/>
    <property type="match status" value="1"/>
</dbReference>
<gene>
    <name evidence="1" type="ORF">ACFYXQ_31440</name>
</gene>
<comment type="caution">
    <text evidence="1">The sequence shown here is derived from an EMBL/GenBank/DDBJ whole genome shotgun (WGS) entry which is preliminary data.</text>
</comment>
<name>A0ABW6S7N4_9NOCA</name>
<dbReference type="EMBL" id="JBIAQY010000013">
    <property type="protein sequence ID" value="MFF3572297.1"/>
    <property type="molecule type" value="Genomic_DNA"/>
</dbReference>
<protein>
    <recommendedName>
        <fullName evidence="3">4-oxalocrotonate tautomerase</fullName>
    </recommendedName>
</protein>
<dbReference type="Proteomes" id="UP001601992">
    <property type="component" value="Unassembled WGS sequence"/>
</dbReference>
<evidence type="ECO:0008006" key="3">
    <source>
        <dbReference type="Google" id="ProtNLM"/>
    </source>
</evidence>
<sequence>MPHVEISHFPAELAEPVRQRLEQDLVAAVTRAFEVRAGAVSIGLAPVDPDDWSARIYRPLITDRADGAALLRSPDY</sequence>
<evidence type="ECO:0000313" key="1">
    <source>
        <dbReference type="EMBL" id="MFF3572297.1"/>
    </source>
</evidence>
<dbReference type="RefSeq" id="WP_040823864.1">
    <property type="nucleotide sequence ID" value="NZ_JBIAQY010000013.1"/>
</dbReference>
<keyword evidence="2" id="KW-1185">Reference proteome</keyword>
<organism evidence="1 2">
    <name type="scientific">Nocardia jiangxiensis</name>
    <dbReference type="NCBI Taxonomy" id="282685"/>
    <lineage>
        <taxon>Bacteria</taxon>
        <taxon>Bacillati</taxon>
        <taxon>Actinomycetota</taxon>
        <taxon>Actinomycetes</taxon>
        <taxon>Mycobacteriales</taxon>
        <taxon>Nocardiaceae</taxon>
        <taxon>Nocardia</taxon>
    </lineage>
</organism>
<reference evidence="1 2" key="1">
    <citation type="submission" date="2024-10" db="EMBL/GenBank/DDBJ databases">
        <title>The Natural Products Discovery Center: Release of the First 8490 Sequenced Strains for Exploring Actinobacteria Biosynthetic Diversity.</title>
        <authorList>
            <person name="Kalkreuter E."/>
            <person name="Kautsar S.A."/>
            <person name="Yang D."/>
            <person name="Bader C.D."/>
            <person name="Teijaro C.N."/>
            <person name="Fluegel L."/>
            <person name="Davis C.M."/>
            <person name="Simpson J.R."/>
            <person name="Lauterbach L."/>
            <person name="Steele A.D."/>
            <person name="Gui C."/>
            <person name="Meng S."/>
            <person name="Li G."/>
            <person name="Viehrig K."/>
            <person name="Ye F."/>
            <person name="Su P."/>
            <person name="Kiefer A.F."/>
            <person name="Nichols A."/>
            <person name="Cepeda A.J."/>
            <person name="Yan W."/>
            <person name="Fan B."/>
            <person name="Jiang Y."/>
            <person name="Adhikari A."/>
            <person name="Zheng C.-J."/>
            <person name="Schuster L."/>
            <person name="Cowan T.M."/>
            <person name="Smanski M.J."/>
            <person name="Chevrette M.G."/>
            <person name="De Carvalho L.P.S."/>
            <person name="Shen B."/>
        </authorList>
    </citation>
    <scope>NUCLEOTIDE SEQUENCE [LARGE SCALE GENOMIC DNA]</scope>
    <source>
        <strain evidence="1 2">NPDC002593</strain>
    </source>
</reference>